<dbReference type="PANTHER" id="PTHR43037">
    <property type="entry name" value="UNNAMED PRODUCT-RELATED"/>
    <property type="match status" value="1"/>
</dbReference>
<dbReference type="KEGG" id="tsph:KIH39_14845"/>
<dbReference type="SUPFAM" id="SSF53474">
    <property type="entry name" value="alpha/beta-Hydrolases"/>
    <property type="match status" value="1"/>
</dbReference>
<evidence type="ECO:0000259" key="3">
    <source>
        <dbReference type="Pfam" id="PF00561"/>
    </source>
</evidence>
<dbReference type="Proteomes" id="UP000676194">
    <property type="component" value="Chromosome"/>
</dbReference>
<proteinExistence type="predicted"/>
<keyword evidence="1" id="KW-0732">Signal</keyword>
<dbReference type="RefSeq" id="WP_213494016.1">
    <property type="nucleotide sequence ID" value="NZ_CP074694.1"/>
</dbReference>
<dbReference type="Gene3D" id="3.40.50.1820">
    <property type="entry name" value="alpha/beta hydrolase"/>
    <property type="match status" value="1"/>
</dbReference>
<dbReference type="Pfam" id="PF00561">
    <property type="entry name" value="Abhydrolase_1"/>
    <property type="match status" value="1"/>
</dbReference>
<reference evidence="4" key="1">
    <citation type="submission" date="2021-05" db="EMBL/GenBank/DDBJ databases">
        <title>Complete genome sequence of the cellulolytic planctomycete Telmatocola sphagniphila SP2T and characterization of the first cellulase from planctomycetes.</title>
        <authorList>
            <person name="Rakitin A.L."/>
            <person name="Beletsky A.V."/>
            <person name="Naumoff D.G."/>
            <person name="Kulichevskaya I.S."/>
            <person name="Mardanov A.V."/>
            <person name="Ravin N.V."/>
            <person name="Dedysh S.N."/>
        </authorList>
    </citation>
    <scope>NUCLEOTIDE SEQUENCE</scope>
    <source>
        <strain evidence="4">SP2T</strain>
    </source>
</reference>
<keyword evidence="2" id="KW-0378">Hydrolase</keyword>
<evidence type="ECO:0000313" key="5">
    <source>
        <dbReference type="Proteomes" id="UP000676194"/>
    </source>
</evidence>
<accession>A0A8E6B1N4</accession>
<dbReference type="PANTHER" id="PTHR43037:SF5">
    <property type="entry name" value="FERULOYL ESTERASE"/>
    <property type="match status" value="1"/>
</dbReference>
<evidence type="ECO:0000256" key="2">
    <source>
        <dbReference type="ARBA" id="ARBA00022801"/>
    </source>
</evidence>
<evidence type="ECO:0000256" key="1">
    <source>
        <dbReference type="ARBA" id="ARBA00022729"/>
    </source>
</evidence>
<name>A0A8E6B1N4_9BACT</name>
<dbReference type="InterPro" id="IPR000073">
    <property type="entry name" value="AB_hydrolase_1"/>
</dbReference>
<sequence length="469" mass="51914">MIKNASFAVLVFLLTTVSAFGQEIRHELGRRVIEFEKAFQKHIDDLEVRKRTVQSLNNAVQSFFSLNLPKAGQYLAEAKFALTQEKVSPAMSWAESLYLVPQTRLLEASPSELLVNLKSFYDSKQAVPEKSRLLLLSDGDRQEFDIVKIPSSFLVKLPKLKEPQIDQKIELQIQVDSKTLSTYQMAISRVEKLATRKASLDTFLTSRAKEAQVSVETKTLAYLNDLLTDLAKGETLETDYPAGRLILECEKLVESIRQGATYYNQSRPGEFWLSLPTQGNSAIVRIFVPANLNKDKPVPLVVAMHGAGGSENMFFDAYGAGCCMRECEKRGWMMIAPRGGFGASAIPEILETLSKRYPIDPRKIFVVGHSMGSAQAFSAVQSAPEKFAAIAGLGGAGSIRKPEVFQKMPVFIGVGDSDFALRGSKSLSALLIKNKAEKMIYKEYPAVEHLAVVQVAIKDVFQFLEAVGK</sequence>
<dbReference type="EMBL" id="CP074694">
    <property type="protein sequence ID" value="QVL30132.1"/>
    <property type="molecule type" value="Genomic_DNA"/>
</dbReference>
<dbReference type="GO" id="GO:0016787">
    <property type="term" value="F:hydrolase activity"/>
    <property type="evidence" value="ECO:0007669"/>
    <property type="project" value="UniProtKB-KW"/>
</dbReference>
<keyword evidence="5" id="KW-1185">Reference proteome</keyword>
<feature type="domain" description="AB hydrolase-1" evidence="3">
    <location>
        <begin position="339"/>
        <end position="417"/>
    </location>
</feature>
<dbReference type="AlphaFoldDB" id="A0A8E6B1N4"/>
<protein>
    <recommendedName>
        <fullName evidence="3">AB hydrolase-1 domain-containing protein</fullName>
    </recommendedName>
</protein>
<evidence type="ECO:0000313" key="4">
    <source>
        <dbReference type="EMBL" id="QVL30132.1"/>
    </source>
</evidence>
<dbReference type="InterPro" id="IPR050955">
    <property type="entry name" value="Plant_Biomass_Hydrol_Est"/>
</dbReference>
<dbReference type="InterPro" id="IPR029058">
    <property type="entry name" value="AB_hydrolase_fold"/>
</dbReference>
<gene>
    <name evidence="4" type="ORF">KIH39_14845</name>
</gene>
<organism evidence="4 5">
    <name type="scientific">Telmatocola sphagniphila</name>
    <dbReference type="NCBI Taxonomy" id="1123043"/>
    <lineage>
        <taxon>Bacteria</taxon>
        <taxon>Pseudomonadati</taxon>
        <taxon>Planctomycetota</taxon>
        <taxon>Planctomycetia</taxon>
        <taxon>Gemmatales</taxon>
        <taxon>Gemmataceae</taxon>
    </lineage>
</organism>